<evidence type="ECO:0000313" key="3">
    <source>
        <dbReference type="Proteomes" id="UP000807716"/>
    </source>
</evidence>
<dbReference type="Pfam" id="PF03352">
    <property type="entry name" value="Adenine_glyco"/>
    <property type="match status" value="2"/>
</dbReference>
<dbReference type="InterPro" id="IPR005019">
    <property type="entry name" value="Adenine_glyco"/>
</dbReference>
<sequence>MSTDSIDANTDLVASYVSASVTATELSETTSKKRAAPEALVIKPTTPKKNAIAKSTKRAKVNTSNTATASVVATELAEVAKNPAGDGRARCPWAAKQNNPKDTVYHDSEWAIEGGFDRSNRYLFEMLILEGAQAGLSWNTILNKRDGYRDAYANFDYIHISDTFHSPAANERLMQANIVKNRLKVEASLLNARLFRELLEELYPDQTKPEDQNGFWCYLQQFRIGAAKTAKAAAADGDSPKKSKTQQGLKSGKVAGGVVATYDEEEAKQELTTFTTRSLESDRLCAALKKRGFKFVGSTICYTYLIAIGAVDDLGLAHFNSCFRHPSNE</sequence>
<name>A0A9P6QE19_9FUNG</name>
<keyword evidence="3" id="KW-1185">Reference proteome</keyword>
<dbReference type="GO" id="GO:0006284">
    <property type="term" value="P:base-excision repair"/>
    <property type="evidence" value="ECO:0007669"/>
    <property type="project" value="InterPro"/>
</dbReference>
<dbReference type="SUPFAM" id="SSF48150">
    <property type="entry name" value="DNA-glycosylase"/>
    <property type="match status" value="2"/>
</dbReference>
<reference evidence="2" key="1">
    <citation type="journal article" date="2020" name="Fungal Divers.">
        <title>Resolving the Mortierellaceae phylogeny through synthesis of multi-gene phylogenetics and phylogenomics.</title>
        <authorList>
            <person name="Vandepol N."/>
            <person name="Liber J."/>
            <person name="Desiro A."/>
            <person name="Na H."/>
            <person name="Kennedy M."/>
            <person name="Barry K."/>
            <person name="Grigoriev I.V."/>
            <person name="Miller A.N."/>
            <person name="O'Donnell K."/>
            <person name="Stajich J.E."/>
            <person name="Bonito G."/>
        </authorList>
    </citation>
    <scope>NUCLEOTIDE SEQUENCE</scope>
    <source>
        <strain evidence="2">BC1065</strain>
    </source>
</reference>
<gene>
    <name evidence="2" type="ORF">DFQ27_001115</name>
</gene>
<keyword evidence="1" id="KW-0862">Zinc</keyword>
<proteinExistence type="predicted"/>
<organism evidence="2 3">
    <name type="scientific">Actinomortierella ambigua</name>
    <dbReference type="NCBI Taxonomy" id="1343610"/>
    <lineage>
        <taxon>Eukaryota</taxon>
        <taxon>Fungi</taxon>
        <taxon>Fungi incertae sedis</taxon>
        <taxon>Mucoromycota</taxon>
        <taxon>Mortierellomycotina</taxon>
        <taxon>Mortierellomycetes</taxon>
        <taxon>Mortierellales</taxon>
        <taxon>Mortierellaceae</taxon>
        <taxon>Actinomortierella</taxon>
    </lineage>
</organism>
<keyword evidence="1" id="KW-0479">Metal-binding</keyword>
<evidence type="ECO:0000256" key="1">
    <source>
        <dbReference type="PIRSR" id="PIRSR605019-1"/>
    </source>
</evidence>
<dbReference type="InterPro" id="IPR011257">
    <property type="entry name" value="DNA_glycosylase"/>
</dbReference>
<evidence type="ECO:0008006" key="4">
    <source>
        <dbReference type="Google" id="ProtNLM"/>
    </source>
</evidence>
<dbReference type="OrthoDB" id="3941538at2759"/>
<dbReference type="PANTHER" id="PTHR30037">
    <property type="entry name" value="DNA-3-METHYLADENINE GLYCOSYLASE 1"/>
    <property type="match status" value="1"/>
</dbReference>
<feature type="binding site" evidence="1">
    <location>
        <position position="91"/>
    </location>
    <ligand>
        <name>Zn(2+)</name>
        <dbReference type="ChEBI" id="CHEBI:29105"/>
    </ligand>
</feature>
<feature type="binding site" evidence="1">
    <location>
        <position position="322"/>
    </location>
    <ligand>
        <name>Zn(2+)</name>
        <dbReference type="ChEBI" id="CHEBI:29105"/>
    </ligand>
</feature>
<dbReference type="PANTHER" id="PTHR30037:SF4">
    <property type="entry name" value="DNA-3-METHYLADENINE GLYCOSYLASE I"/>
    <property type="match status" value="1"/>
</dbReference>
<dbReference type="Gene3D" id="1.10.340.30">
    <property type="entry name" value="Hypothetical protein, domain 2"/>
    <property type="match status" value="1"/>
</dbReference>
<comment type="caution">
    <text evidence="2">The sequence shown here is derived from an EMBL/GenBank/DDBJ whole genome shotgun (WGS) entry which is preliminary data.</text>
</comment>
<feature type="binding site" evidence="1">
    <location>
        <position position="318"/>
    </location>
    <ligand>
        <name>Zn(2+)</name>
        <dbReference type="ChEBI" id="CHEBI:29105"/>
    </ligand>
</feature>
<dbReference type="EMBL" id="JAAAJB010000135">
    <property type="protein sequence ID" value="KAG0264594.1"/>
    <property type="molecule type" value="Genomic_DNA"/>
</dbReference>
<dbReference type="InterPro" id="IPR052891">
    <property type="entry name" value="DNA-3mA_glycosylase"/>
</dbReference>
<dbReference type="GO" id="GO:0008725">
    <property type="term" value="F:DNA-3-methyladenine glycosylase activity"/>
    <property type="evidence" value="ECO:0007669"/>
    <property type="project" value="InterPro"/>
</dbReference>
<protein>
    <recommendedName>
        <fullName evidence="4">DNA-3-methyladenine glycosylase I</fullName>
    </recommendedName>
</protein>
<accession>A0A9P6QE19</accession>
<feature type="binding site" evidence="1">
    <location>
        <position position="106"/>
    </location>
    <ligand>
        <name>Zn(2+)</name>
        <dbReference type="ChEBI" id="CHEBI:29105"/>
    </ligand>
</feature>
<dbReference type="GO" id="GO:0046872">
    <property type="term" value="F:metal ion binding"/>
    <property type="evidence" value="ECO:0007669"/>
    <property type="project" value="UniProtKB-KW"/>
</dbReference>
<evidence type="ECO:0000313" key="2">
    <source>
        <dbReference type="EMBL" id="KAG0264594.1"/>
    </source>
</evidence>
<dbReference type="Proteomes" id="UP000807716">
    <property type="component" value="Unassembled WGS sequence"/>
</dbReference>
<dbReference type="AlphaFoldDB" id="A0A9P6QE19"/>